<evidence type="ECO:0000313" key="2">
    <source>
        <dbReference type="EMBL" id="GAA2094262.1"/>
    </source>
</evidence>
<name>A0ABN2WKC9_9ACTN</name>
<gene>
    <name evidence="2" type="ORF">GCM10009759_21610</name>
</gene>
<evidence type="ECO:0000313" key="3">
    <source>
        <dbReference type="Proteomes" id="UP001500897"/>
    </source>
</evidence>
<sequence>MTPAEAAQAAEERRKIELDVSGAEWLNAPGDEEGVQIAFVQGYIAMRNGAEPDGPSLIFTPAEWRAFVLGARDGEFDIQPQEAPQQQGE</sequence>
<accession>A0ABN2WKC9</accession>
<dbReference type="EMBL" id="BAAANS010000011">
    <property type="protein sequence ID" value="GAA2094262.1"/>
    <property type="molecule type" value="Genomic_DNA"/>
</dbReference>
<dbReference type="Proteomes" id="UP001500897">
    <property type="component" value="Unassembled WGS sequence"/>
</dbReference>
<dbReference type="InterPro" id="IPR007278">
    <property type="entry name" value="DUF397"/>
</dbReference>
<evidence type="ECO:0000259" key="1">
    <source>
        <dbReference type="Pfam" id="PF04149"/>
    </source>
</evidence>
<comment type="caution">
    <text evidence="2">The sequence shown here is derived from an EMBL/GenBank/DDBJ whole genome shotgun (WGS) entry which is preliminary data.</text>
</comment>
<dbReference type="RefSeq" id="WP_344551743.1">
    <property type="nucleotide sequence ID" value="NZ_BAAANS010000011.1"/>
</dbReference>
<feature type="domain" description="DUF397" evidence="1">
    <location>
        <begin position="30"/>
        <end position="72"/>
    </location>
</feature>
<reference evidence="2 3" key="1">
    <citation type="journal article" date="2019" name="Int. J. Syst. Evol. Microbiol.">
        <title>The Global Catalogue of Microorganisms (GCM) 10K type strain sequencing project: providing services to taxonomists for standard genome sequencing and annotation.</title>
        <authorList>
            <consortium name="The Broad Institute Genomics Platform"/>
            <consortium name="The Broad Institute Genome Sequencing Center for Infectious Disease"/>
            <person name="Wu L."/>
            <person name="Ma J."/>
        </authorList>
    </citation>
    <scope>NUCLEOTIDE SEQUENCE [LARGE SCALE GENOMIC DNA]</scope>
    <source>
        <strain evidence="2 3">JCM 14559</strain>
    </source>
</reference>
<protein>
    <recommendedName>
        <fullName evidence="1">DUF397 domain-containing protein</fullName>
    </recommendedName>
</protein>
<dbReference type="Pfam" id="PF04149">
    <property type="entry name" value="DUF397"/>
    <property type="match status" value="1"/>
</dbReference>
<proteinExistence type="predicted"/>
<keyword evidence="3" id="KW-1185">Reference proteome</keyword>
<organism evidence="2 3">
    <name type="scientific">Kitasatospora saccharophila</name>
    <dbReference type="NCBI Taxonomy" id="407973"/>
    <lineage>
        <taxon>Bacteria</taxon>
        <taxon>Bacillati</taxon>
        <taxon>Actinomycetota</taxon>
        <taxon>Actinomycetes</taxon>
        <taxon>Kitasatosporales</taxon>
        <taxon>Streptomycetaceae</taxon>
        <taxon>Kitasatospora</taxon>
    </lineage>
</organism>